<evidence type="ECO:0000256" key="5">
    <source>
        <dbReference type="ARBA" id="ARBA00022679"/>
    </source>
</evidence>
<keyword evidence="9" id="KW-0902">Two-component regulatory system</keyword>
<dbReference type="SUPFAM" id="SSF55874">
    <property type="entry name" value="ATPase domain of HSP90 chaperone/DNA topoisomerase II/histidine kinase"/>
    <property type="match status" value="1"/>
</dbReference>
<dbReference type="SMART" id="SM00387">
    <property type="entry name" value="HATPase_c"/>
    <property type="match status" value="1"/>
</dbReference>
<evidence type="ECO:0000259" key="13">
    <source>
        <dbReference type="PROSITE" id="PS50885"/>
    </source>
</evidence>
<dbReference type="Proteomes" id="UP000182312">
    <property type="component" value="Unassembled WGS sequence"/>
</dbReference>
<protein>
    <recommendedName>
        <fullName evidence="3">histidine kinase</fullName>
        <ecNumber evidence="3">2.7.13.3</ecNumber>
    </recommendedName>
</protein>
<dbReference type="InterPro" id="IPR036097">
    <property type="entry name" value="HisK_dim/P_sf"/>
</dbReference>
<keyword evidence="10 11" id="KW-0472">Membrane</keyword>
<dbReference type="PROSITE" id="PS50885">
    <property type="entry name" value="HAMP"/>
    <property type="match status" value="1"/>
</dbReference>
<evidence type="ECO:0000256" key="7">
    <source>
        <dbReference type="ARBA" id="ARBA00022777"/>
    </source>
</evidence>
<evidence type="ECO:0000259" key="12">
    <source>
        <dbReference type="PROSITE" id="PS50109"/>
    </source>
</evidence>
<sequence length="814" mass="88471">MSRPEGYSLQRRLLLLMGLGFALLLLIISLLLWNYARTAANRTYDLLLAGAALSILERVAPGPTGPTVDLPYSAMEILALAPRERVVYGVSSVDGAHVTGAADLPGPPRDTDTPAFYDADYAGTPFRFVSQERQLNLPEGRERIAVRVGHTREARNEQQLSLFLSGLAGLAAVSAIGLGFVWLAIRRALSPLRQIETDLRARDPSDLSTVDAVPPHEIRSLFDSINGFIDRLRANRALTETFIADVAHQTRTSLSALHGQLSLAADATALDEMRARVGKAEAQAQRTVRLTNQLLSHAMVIHRSENAALHPVALKPLVREQLAEMLRDSRMRDVALTFDDDISGDGDDVVRADGVSIREALRNLIENAVRHGPPDNSVDISLHLEPGDRIALGVSDAGPGIPEERRPEAVERFTSLARNTAGSGLGLAIVRAVAESHGADLRLETSNAGGLRVVLSFPLARPAADRSRRRGALVPLVVAGCLALGTEADAQGQTLTIFGATDAPAMQRLIAGFAEENPGIDVEYREFQTVALHSYLLEAAPDERPDAVISPAMDLQVDLVNRGLALRLDLLEADGLPAWATWRSELLGFTFEPAAIIYNKQAFADIPLPATHRELADLIREHEDMLRRRIGSYDLRESGIGFLYATQDLVQGAEAQRLAEVLGRAGVRTYCCTSEMAAATAAGDLLLAINVIGPYALDAAERDPRLGVHFLDDYNLVMTRTTFVPEGASSPELGARFIAFLLSRKGQRLVAESQLLPILPVPGTESEPVARLRQQTGTFLPIRLGPGLLTYLDDLKRQRFLESWEAATTYYPLP</sequence>
<dbReference type="InterPro" id="IPR004358">
    <property type="entry name" value="Sig_transdc_His_kin-like_C"/>
</dbReference>
<organism evidence="14 15">
    <name type="scientific">Paracoccus halophilus</name>
    <dbReference type="NCBI Taxonomy" id="376733"/>
    <lineage>
        <taxon>Bacteria</taxon>
        <taxon>Pseudomonadati</taxon>
        <taxon>Pseudomonadota</taxon>
        <taxon>Alphaproteobacteria</taxon>
        <taxon>Rhodobacterales</taxon>
        <taxon>Paracoccaceae</taxon>
        <taxon>Paracoccus</taxon>
    </lineage>
</organism>
<dbReference type="AlphaFoldDB" id="A0A1I0U182"/>
<dbReference type="SMART" id="SM00388">
    <property type="entry name" value="HisKA"/>
    <property type="match status" value="1"/>
</dbReference>
<dbReference type="InterPro" id="IPR036890">
    <property type="entry name" value="HATPase_C_sf"/>
</dbReference>
<dbReference type="Pfam" id="PF08521">
    <property type="entry name" value="2CSK_N"/>
    <property type="match status" value="1"/>
</dbReference>
<keyword evidence="4" id="KW-0597">Phosphoprotein</keyword>
<dbReference type="Gene3D" id="3.40.190.10">
    <property type="entry name" value="Periplasmic binding protein-like II"/>
    <property type="match status" value="2"/>
</dbReference>
<evidence type="ECO:0000256" key="9">
    <source>
        <dbReference type="ARBA" id="ARBA00023012"/>
    </source>
</evidence>
<evidence type="ECO:0000313" key="14">
    <source>
        <dbReference type="EMBL" id="SFA57814.1"/>
    </source>
</evidence>
<name>A0A1I0U182_9RHOB</name>
<feature type="transmembrane region" description="Helical" evidence="11">
    <location>
        <begin position="162"/>
        <end position="185"/>
    </location>
</feature>
<dbReference type="CDD" id="cd00075">
    <property type="entry name" value="HATPase"/>
    <property type="match status" value="1"/>
</dbReference>
<feature type="transmembrane region" description="Helical" evidence="11">
    <location>
        <begin position="12"/>
        <end position="33"/>
    </location>
</feature>
<dbReference type="InterPro" id="IPR050428">
    <property type="entry name" value="TCS_sensor_his_kinase"/>
</dbReference>
<dbReference type="EMBL" id="FOJO01000018">
    <property type="protein sequence ID" value="SFA57814.1"/>
    <property type="molecule type" value="Genomic_DNA"/>
</dbReference>
<evidence type="ECO:0000256" key="4">
    <source>
        <dbReference type="ARBA" id="ARBA00022553"/>
    </source>
</evidence>
<evidence type="ECO:0000256" key="3">
    <source>
        <dbReference type="ARBA" id="ARBA00012438"/>
    </source>
</evidence>
<gene>
    <name evidence="14" type="ORF">SAMN04487972_11864</name>
</gene>
<dbReference type="InterPro" id="IPR013727">
    <property type="entry name" value="2CSK_N"/>
</dbReference>
<evidence type="ECO:0000256" key="1">
    <source>
        <dbReference type="ARBA" id="ARBA00000085"/>
    </source>
</evidence>
<dbReference type="PANTHER" id="PTHR45436">
    <property type="entry name" value="SENSOR HISTIDINE KINASE YKOH"/>
    <property type="match status" value="1"/>
</dbReference>
<dbReference type="InterPro" id="IPR003661">
    <property type="entry name" value="HisK_dim/P_dom"/>
</dbReference>
<dbReference type="Pfam" id="PF02518">
    <property type="entry name" value="HATPase_c"/>
    <property type="match status" value="1"/>
</dbReference>
<dbReference type="PROSITE" id="PS50109">
    <property type="entry name" value="HIS_KIN"/>
    <property type="match status" value="1"/>
</dbReference>
<dbReference type="SUPFAM" id="SSF53850">
    <property type="entry name" value="Periplasmic binding protein-like II"/>
    <property type="match status" value="1"/>
</dbReference>
<comment type="subcellular location">
    <subcellularLocation>
        <location evidence="2">Membrane</location>
    </subcellularLocation>
</comment>
<dbReference type="Pfam" id="PF13531">
    <property type="entry name" value="SBP_bac_11"/>
    <property type="match status" value="1"/>
</dbReference>
<dbReference type="PRINTS" id="PR00344">
    <property type="entry name" value="BCTRLSENSOR"/>
</dbReference>
<dbReference type="Gene3D" id="3.30.565.10">
    <property type="entry name" value="Histidine kinase-like ATPase, C-terminal domain"/>
    <property type="match status" value="1"/>
</dbReference>
<dbReference type="SUPFAM" id="SSF47384">
    <property type="entry name" value="Homodimeric domain of signal transducing histidine kinase"/>
    <property type="match status" value="1"/>
</dbReference>
<feature type="domain" description="Histidine kinase" evidence="12">
    <location>
        <begin position="245"/>
        <end position="461"/>
    </location>
</feature>
<dbReference type="PANTHER" id="PTHR45436:SF1">
    <property type="entry name" value="SENSOR PROTEIN QSEC"/>
    <property type="match status" value="1"/>
</dbReference>
<dbReference type="GO" id="GO:0005886">
    <property type="term" value="C:plasma membrane"/>
    <property type="evidence" value="ECO:0007669"/>
    <property type="project" value="TreeGrafter"/>
</dbReference>
<evidence type="ECO:0000256" key="11">
    <source>
        <dbReference type="SAM" id="Phobius"/>
    </source>
</evidence>
<feature type="domain" description="HAMP" evidence="13">
    <location>
        <begin position="186"/>
        <end position="237"/>
    </location>
</feature>
<reference evidence="14 15" key="1">
    <citation type="submission" date="2016-10" db="EMBL/GenBank/DDBJ databases">
        <authorList>
            <person name="de Groot N.N."/>
        </authorList>
    </citation>
    <scope>NUCLEOTIDE SEQUENCE [LARGE SCALE GENOMIC DNA]</scope>
    <source>
        <strain evidence="14 15">CGMCC 1.6117</strain>
    </source>
</reference>
<dbReference type="Pfam" id="PF00512">
    <property type="entry name" value="HisKA"/>
    <property type="match status" value="1"/>
</dbReference>
<keyword evidence="8 11" id="KW-1133">Transmembrane helix</keyword>
<dbReference type="RefSeq" id="WP_231564749.1">
    <property type="nucleotide sequence ID" value="NZ_FOJO01000018.1"/>
</dbReference>
<evidence type="ECO:0000256" key="2">
    <source>
        <dbReference type="ARBA" id="ARBA00004370"/>
    </source>
</evidence>
<dbReference type="CDD" id="cd00082">
    <property type="entry name" value="HisKA"/>
    <property type="match status" value="1"/>
</dbReference>
<keyword evidence="7 14" id="KW-0418">Kinase</keyword>
<dbReference type="EC" id="2.7.13.3" evidence="3"/>
<accession>A0A1I0U182</accession>
<dbReference type="InterPro" id="IPR003660">
    <property type="entry name" value="HAMP_dom"/>
</dbReference>
<dbReference type="InterPro" id="IPR005467">
    <property type="entry name" value="His_kinase_dom"/>
</dbReference>
<comment type="catalytic activity">
    <reaction evidence="1">
        <text>ATP + protein L-histidine = ADP + protein N-phospho-L-histidine.</text>
        <dbReference type="EC" id="2.7.13.3"/>
    </reaction>
</comment>
<proteinExistence type="predicted"/>
<evidence type="ECO:0000256" key="8">
    <source>
        <dbReference type="ARBA" id="ARBA00022989"/>
    </source>
</evidence>
<evidence type="ECO:0000256" key="6">
    <source>
        <dbReference type="ARBA" id="ARBA00022692"/>
    </source>
</evidence>
<dbReference type="GO" id="GO:0000155">
    <property type="term" value="F:phosphorelay sensor kinase activity"/>
    <property type="evidence" value="ECO:0007669"/>
    <property type="project" value="InterPro"/>
</dbReference>
<evidence type="ECO:0000313" key="15">
    <source>
        <dbReference type="Proteomes" id="UP000182312"/>
    </source>
</evidence>
<dbReference type="Gene3D" id="1.10.287.130">
    <property type="match status" value="1"/>
</dbReference>
<keyword evidence="6 11" id="KW-0812">Transmembrane</keyword>
<evidence type="ECO:0000256" key="10">
    <source>
        <dbReference type="ARBA" id="ARBA00023136"/>
    </source>
</evidence>
<keyword evidence="5" id="KW-0808">Transferase</keyword>
<dbReference type="InterPro" id="IPR003594">
    <property type="entry name" value="HATPase_dom"/>
</dbReference>